<dbReference type="PROSITE" id="PS50075">
    <property type="entry name" value="CARRIER"/>
    <property type="match status" value="1"/>
</dbReference>
<dbReference type="GO" id="GO:0016491">
    <property type="term" value="F:oxidoreductase activity"/>
    <property type="evidence" value="ECO:0007669"/>
    <property type="project" value="InterPro"/>
</dbReference>
<proteinExistence type="predicted"/>
<evidence type="ECO:0000259" key="9">
    <source>
        <dbReference type="PROSITE" id="PS52004"/>
    </source>
</evidence>
<dbReference type="InterPro" id="IPR057326">
    <property type="entry name" value="KR_dom"/>
</dbReference>
<dbReference type="InterPro" id="IPR014031">
    <property type="entry name" value="Ketoacyl_synth_C"/>
</dbReference>
<dbReference type="FunFam" id="3.40.50.720:FF:000209">
    <property type="entry name" value="Polyketide synthase Pks12"/>
    <property type="match status" value="1"/>
</dbReference>
<dbReference type="FunFam" id="3.30.70.250:FF:000003">
    <property type="entry name" value="Polyketide beta-ketoacyl synthase Pks3"/>
    <property type="match status" value="1"/>
</dbReference>
<dbReference type="InterPro" id="IPR020807">
    <property type="entry name" value="PKS_DH"/>
</dbReference>
<feature type="domain" description="PKS/mFAS DH" evidence="10">
    <location>
        <begin position="939"/>
        <end position="1237"/>
    </location>
</feature>
<dbReference type="SMR" id="A0A1X2LU24"/>
<organism evidence="11 12">
    <name type="scientific">Mycobacterium decipiens</name>
    <dbReference type="NCBI Taxonomy" id="1430326"/>
    <lineage>
        <taxon>Bacteria</taxon>
        <taxon>Bacillati</taxon>
        <taxon>Actinomycetota</taxon>
        <taxon>Actinomycetes</taxon>
        <taxon>Mycobacteriales</taxon>
        <taxon>Mycobacteriaceae</taxon>
        <taxon>Mycobacterium</taxon>
    </lineage>
</organism>
<dbReference type="InterPro" id="IPR049552">
    <property type="entry name" value="PKS_DH_N"/>
</dbReference>
<dbReference type="GO" id="GO:0004315">
    <property type="term" value="F:3-oxoacyl-[acyl-carrier-protein] synthase activity"/>
    <property type="evidence" value="ECO:0007669"/>
    <property type="project" value="InterPro"/>
</dbReference>
<gene>
    <name evidence="11" type="ORF">B8W66_12855</name>
</gene>
<dbReference type="InterPro" id="IPR011032">
    <property type="entry name" value="GroES-like_sf"/>
</dbReference>
<dbReference type="InterPro" id="IPR009081">
    <property type="entry name" value="PP-bd_ACP"/>
</dbReference>
<dbReference type="GO" id="GO:0006633">
    <property type="term" value="P:fatty acid biosynthetic process"/>
    <property type="evidence" value="ECO:0007669"/>
    <property type="project" value="InterPro"/>
</dbReference>
<dbReference type="PROSITE" id="PS00012">
    <property type="entry name" value="PHOSPHOPANTETHEINE"/>
    <property type="match status" value="1"/>
</dbReference>
<dbReference type="GO" id="GO:0071770">
    <property type="term" value="P:DIM/DIP cell wall layer assembly"/>
    <property type="evidence" value="ECO:0007669"/>
    <property type="project" value="TreeGrafter"/>
</dbReference>
<sequence>MTAATPDRRAIITEALHKIDDLTARLEIAEKSSTEPIAVIGMGCRFPGEVNNPEQFWDLLCAGRSGIVRVPPQRWDADAYYTDDHTVPGTICSTEGGFLTGWQPDEFDAEFFSISPREAAAMDPQQRLLIEVAWEALEDAGVQPHTIGGTQTSVFVGVTAYDYMLTLAGRLRPEDLDAYIPTGNSANFAAGRLAYILGARGPAVVIDTACSSSLVAVHLACQSLRQRESDTALVGGTNLLLSPGPSIACSRWGMLSPEGQCKTFDVSADGYVRGEGAGVVVLKRLDDAVRDGNRILAVVRGSAVNQDGASSGVTVPNGPAQQALLRNALTSSKLAAADIDYVEAHGTGTPLGDPIELDSLSKVFSDRESSPSLVIGSVKTNLGHLEAAAGVAGLMKAVLAVRNGYIPRHLNFHQLTTHASEAASRLTIAAEGMAWPSTGRPRRAGVSSFGVSGTNAHVVIEQAPDQTLASRRGIARGGAAECDSASAREREPVSTLVVFGKTPQRVTATASVLADWMEGPGAQVPLAEVAHTLNHHRARQTRFGTVAAVDRSQAVAGLRALATGQSAPGVVAPREGAIGAGTVFVYSGRGSQWAGMGRQLLADEPAFAEAIAELEPDFVAEAGFSLHDVIAGGKELVGIEQIQLGLIGMQLALTALWRSYGVTPDAVIGHSMGEVAAAVVSGALTPAQGLRVTATRSRLMAPLSGQGTMALLELDAAATEALIAEYPQVTLGIYASPRQTVIAGPTQQIEELIDKVRQQNGFANRVNIEVAPHNPAMDALQPLMRSELADLTPRPPTIPIISTTYENLATRPAFDAEHWATNMRNPVRFQQAIAHAGSGAGGDYHTFIEISAHPLLTHSISDTLRSTHDTEDFLSIGTLQRDAHDTLTFHTNLNTTHTTRPPQTPHPPEPHSVLPTTPWQHTRHWISATSAAYHRADTHPLLGVGVTDPTNGTRVWESELAPDLLWLSDHVIDDLCVLPGAAYAEIALAAATDAFRPVERGEQDHPWMISELDLRQILHVTEGTILVTTLTGDEQRCQVEIRTRSGSSGWTTHATATVARAQTSDQLPEHEAPHPQGPEVTPADLADELDPDDLYQRLRGAGQQHGPAFQGIVGLAVTQSGAARADVKLPSSARTGSRDFLLHPVMMDIALQTLGATRMATDLAGGQTSSRSTIVVPVRYAGVHVHGDITRGVCAVGSLTATDDRLVGEVVLTDPDGQPLLVIDEVEMAVLGSGGGATELTSRLFTLEWEPAPLDKVADAAGGLLLVGDLAAGDPLPSALESSLRARLSETEAEVEVVSAHDEAKLRAAITRVGWDGIVVVCPPRASDEALPEQTQLELAQARTLLIAGVVETVTRMGARKSPRLWIVTRGAQQLDPTESVTLAQTGLRGIARVLTFEHSELRATLVDIEPEGTRSLAALTEELLAGSDADEVAYRDGQRYVDRLVPAPTTPKGELAAESRRKVVNLDDSGVSLGAAVQLQIDQPGRLDALTIHEVKRGKPQGDQVEVRVVAAGLNFSDVLKAMGVYPGLDGAAPVIGGECVGYVTAIGDEVDSVEVGQRVIAFGPGTFGTHLGTIADLVVPIPDALPDHEAATFGVAYLTAWHSLCEVGRLSPGERVLIHSATGGVGMAAVSIAKMVGARIYTTAGSDAKREMLSGLGVEYVGDSRSVDFADEILELTDGYGVDVILNSLAGEAIQRGVQILAPGGRFIELGKKDVYADASLGLAALAKSASFSVVDLDLNLKLQPAKYRQLLQHILQQVADGKVEVLPVTEFSLHDAADAFRLMASGKHTGKIVISIPAAGAAHTSIEAIAAPPPRPLVTSDGGYLIVGGMGGLGFVAAKWLAEQGAGLIVLNGRSAPSHEVAAAIAELNASGSRIDVITGDITEPDTAERLVQAVEDAGFRLAGVLHSAMVLADEIVLNMTDSAARRVFAPKVTGSWRLHQATAARDVDWWLTFSSAAALLGTPGQGAYAAANSWVDGLVAYRRSAGLPAVGINWGPWAEVGRAQFFKDLGVEMITAEQGLAAMQTVLAADRGRTGVFSLDARQWFQSFPAVAGSSLFAKLHDAAARDAGERRGGGAIRAQLDALDPAERPGRLASAIADEIRAVLRSSDPIDHNRPLETLGLDSLMGLELRNRLETSLGITLPVALVWAYPTISDLALALCERMDYPLPAAEQEPSDAEPELSDEEMDLLSDLVDASELEAATRGES</sequence>
<evidence type="ECO:0000256" key="4">
    <source>
        <dbReference type="ARBA" id="ARBA00022857"/>
    </source>
</evidence>
<dbReference type="EMBL" id="NCXP01000014">
    <property type="protein sequence ID" value="OSC40411.1"/>
    <property type="molecule type" value="Genomic_DNA"/>
</dbReference>
<feature type="region of interest" description="Disordered" evidence="7">
    <location>
        <begin position="893"/>
        <end position="914"/>
    </location>
</feature>
<dbReference type="Pfam" id="PF08240">
    <property type="entry name" value="ADH_N"/>
    <property type="match status" value="1"/>
</dbReference>
<keyword evidence="4" id="KW-0521">NADP</keyword>
<evidence type="ECO:0000313" key="11">
    <source>
        <dbReference type="EMBL" id="OSC40411.1"/>
    </source>
</evidence>
<dbReference type="Pfam" id="PF08659">
    <property type="entry name" value="KR"/>
    <property type="match status" value="1"/>
</dbReference>
<keyword evidence="5" id="KW-0511">Multifunctional enzyme</keyword>
<dbReference type="Gene3D" id="3.40.366.10">
    <property type="entry name" value="Malonyl-Coenzyme A Acyl Carrier Protein, domain 2"/>
    <property type="match status" value="1"/>
</dbReference>
<dbReference type="SMART" id="SM00826">
    <property type="entry name" value="PKS_DH"/>
    <property type="match status" value="1"/>
</dbReference>
<dbReference type="Pfam" id="PF13602">
    <property type="entry name" value="ADH_zinc_N_2"/>
    <property type="match status" value="1"/>
</dbReference>
<evidence type="ECO:0000256" key="3">
    <source>
        <dbReference type="ARBA" id="ARBA00022679"/>
    </source>
</evidence>
<dbReference type="SUPFAM" id="SSF50129">
    <property type="entry name" value="GroES-like"/>
    <property type="match status" value="1"/>
</dbReference>
<dbReference type="PANTHER" id="PTHR43775">
    <property type="entry name" value="FATTY ACID SYNTHASE"/>
    <property type="match status" value="1"/>
</dbReference>
<reference evidence="11 12" key="1">
    <citation type="submission" date="2017-04" db="EMBL/GenBank/DDBJ databases">
        <title>The new phylogeny of genus Mycobacterium.</title>
        <authorList>
            <person name="Tortoli E."/>
            <person name="Trovato A."/>
            <person name="Cirillo D.M."/>
        </authorList>
    </citation>
    <scope>NUCLEOTIDE SEQUENCE [LARGE SCALE GENOMIC DNA]</scope>
    <source>
        <strain evidence="11 12">TBL 1200985</strain>
    </source>
</reference>
<dbReference type="Gene3D" id="3.40.47.10">
    <property type="match status" value="1"/>
</dbReference>
<dbReference type="InterPro" id="IPR036291">
    <property type="entry name" value="NAD(P)-bd_dom_sf"/>
</dbReference>
<dbReference type="SUPFAM" id="SSF55048">
    <property type="entry name" value="Probable ACP-binding domain of malonyl-CoA ACP transacylase"/>
    <property type="match status" value="1"/>
</dbReference>
<dbReference type="Pfam" id="PF02801">
    <property type="entry name" value="Ketoacyl-synt_C"/>
    <property type="match status" value="1"/>
</dbReference>
<dbReference type="InterPro" id="IPR042104">
    <property type="entry name" value="PKS_dehydratase_sf"/>
</dbReference>
<dbReference type="CDD" id="cd05195">
    <property type="entry name" value="enoyl_red"/>
    <property type="match status" value="1"/>
</dbReference>
<name>A0A1X2LU24_9MYCO</name>
<dbReference type="InterPro" id="IPR014043">
    <property type="entry name" value="Acyl_transferase_dom"/>
</dbReference>
<dbReference type="InterPro" id="IPR050091">
    <property type="entry name" value="PKS_NRPS_Biosynth_Enz"/>
</dbReference>
<dbReference type="SMART" id="SM00823">
    <property type="entry name" value="PKS_PP"/>
    <property type="match status" value="1"/>
</dbReference>
<dbReference type="InterPro" id="IPR020806">
    <property type="entry name" value="PKS_PP-bd"/>
</dbReference>
<evidence type="ECO:0000256" key="2">
    <source>
        <dbReference type="ARBA" id="ARBA00022553"/>
    </source>
</evidence>
<dbReference type="PROSITE" id="PS00606">
    <property type="entry name" value="KS3_1"/>
    <property type="match status" value="1"/>
</dbReference>
<feature type="region of interest" description="Disordered" evidence="7">
    <location>
        <begin position="1062"/>
        <end position="1087"/>
    </location>
</feature>
<evidence type="ECO:0000259" key="8">
    <source>
        <dbReference type="PROSITE" id="PS50075"/>
    </source>
</evidence>
<dbReference type="SMART" id="SM01294">
    <property type="entry name" value="PKS_PP_betabranch"/>
    <property type="match status" value="1"/>
</dbReference>
<protein>
    <submittedName>
        <fullName evidence="11">Polyketide synthase</fullName>
    </submittedName>
</protein>
<dbReference type="CDD" id="cd00833">
    <property type="entry name" value="PKS"/>
    <property type="match status" value="1"/>
</dbReference>
<dbReference type="Gene3D" id="1.10.1200.10">
    <property type="entry name" value="ACP-like"/>
    <property type="match status" value="1"/>
</dbReference>
<feature type="domain" description="Carrier" evidence="8">
    <location>
        <begin position="2092"/>
        <end position="2168"/>
    </location>
</feature>
<dbReference type="Gene3D" id="3.40.50.720">
    <property type="entry name" value="NAD(P)-binding Rossmann-like Domain"/>
    <property type="match status" value="3"/>
</dbReference>
<comment type="caution">
    <text evidence="11">The sequence shown here is derived from an EMBL/GenBank/DDBJ whole genome shotgun (WGS) entry which is preliminary data.</text>
</comment>
<dbReference type="PROSITE" id="PS52004">
    <property type="entry name" value="KS3_2"/>
    <property type="match status" value="1"/>
</dbReference>
<dbReference type="SUPFAM" id="SSF52151">
    <property type="entry name" value="FabD/lysophospholipase-like"/>
    <property type="match status" value="1"/>
</dbReference>
<dbReference type="Proteomes" id="UP000193247">
    <property type="component" value="Unassembled WGS sequence"/>
</dbReference>
<dbReference type="PROSITE" id="PS52019">
    <property type="entry name" value="PKS_MFAS_DH"/>
    <property type="match status" value="1"/>
</dbReference>
<dbReference type="InterPro" id="IPR001227">
    <property type="entry name" value="Ac_transferase_dom_sf"/>
</dbReference>
<dbReference type="SMART" id="SM00829">
    <property type="entry name" value="PKS_ER"/>
    <property type="match status" value="1"/>
</dbReference>
<dbReference type="Pfam" id="PF00109">
    <property type="entry name" value="ketoacyl-synt"/>
    <property type="match status" value="1"/>
</dbReference>
<dbReference type="Gene3D" id="3.30.70.250">
    <property type="entry name" value="Malonyl-CoA ACP transacylase, ACP-binding"/>
    <property type="match status" value="1"/>
</dbReference>
<dbReference type="InterPro" id="IPR018201">
    <property type="entry name" value="Ketoacyl_synth_AS"/>
</dbReference>
<dbReference type="SUPFAM" id="SSF47336">
    <property type="entry name" value="ACP-like"/>
    <property type="match status" value="1"/>
</dbReference>
<dbReference type="SUPFAM" id="SSF51735">
    <property type="entry name" value="NAD(P)-binding Rossmann-fold domains"/>
    <property type="match status" value="3"/>
</dbReference>
<dbReference type="Pfam" id="PF00698">
    <property type="entry name" value="Acyl_transf_1"/>
    <property type="match status" value="1"/>
</dbReference>
<dbReference type="InterPro" id="IPR036736">
    <property type="entry name" value="ACP-like_sf"/>
</dbReference>
<feature type="region of interest" description="N-terminal hotdog fold" evidence="6">
    <location>
        <begin position="939"/>
        <end position="1065"/>
    </location>
</feature>
<dbReference type="OrthoDB" id="9778690at2"/>
<keyword evidence="12" id="KW-1185">Reference proteome</keyword>
<accession>A0A1X2LU24</accession>
<dbReference type="InterPro" id="IPR014030">
    <property type="entry name" value="Ketoacyl_synth_N"/>
</dbReference>
<dbReference type="Pfam" id="PF00550">
    <property type="entry name" value="PP-binding"/>
    <property type="match status" value="1"/>
</dbReference>
<dbReference type="Pfam" id="PF21089">
    <property type="entry name" value="PKS_DH_N"/>
    <property type="match status" value="1"/>
</dbReference>
<feature type="active site" description="Proton donor; for dehydratase activity" evidence="6">
    <location>
        <position position="1148"/>
    </location>
</feature>
<keyword evidence="1" id="KW-0596">Phosphopantetheine</keyword>
<dbReference type="SMART" id="SM00825">
    <property type="entry name" value="PKS_KS"/>
    <property type="match status" value="1"/>
</dbReference>
<dbReference type="FunFam" id="3.40.47.10:FF:000019">
    <property type="entry name" value="Polyketide synthase type I"/>
    <property type="match status" value="1"/>
</dbReference>
<evidence type="ECO:0000256" key="5">
    <source>
        <dbReference type="ARBA" id="ARBA00023268"/>
    </source>
</evidence>
<dbReference type="Pfam" id="PF14765">
    <property type="entry name" value="PS-DH"/>
    <property type="match status" value="1"/>
</dbReference>
<dbReference type="InterPro" id="IPR013968">
    <property type="entry name" value="PKS_KR"/>
</dbReference>
<dbReference type="STRING" id="1430326.B8W66_12855"/>
<dbReference type="SUPFAM" id="SSF53901">
    <property type="entry name" value="Thiolase-like"/>
    <property type="match status" value="1"/>
</dbReference>
<dbReference type="InterPro" id="IPR016035">
    <property type="entry name" value="Acyl_Trfase/lysoPLipase"/>
</dbReference>
<keyword evidence="3" id="KW-0808">Transferase</keyword>
<dbReference type="SMART" id="SM00822">
    <property type="entry name" value="PKS_KR"/>
    <property type="match status" value="1"/>
</dbReference>
<evidence type="ECO:0000256" key="1">
    <source>
        <dbReference type="ARBA" id="ARBA00022450"/>
    </source>
</evidence>
<dbReference type="PANTHER" id="PTHR43775:SF37">
    <property type="entry name" value="SI:DKEY-61P9.11"/>
    <property type="match status" value="1"/>
</dbReference>
<dbReference type="SMART" id="SM00827">
    <property type="entry name" value="PKS_AT"/>
    <property type="match status" value="1"/>
</dbReference>
<dbReference type="GO" id="GO:0005737">
    <property type="term" value="C:cytoplasm"/>
    <property type="evidence" value="ECO:0007669"/>
    <property type="project" value="TreeGrafter"/>
</dbReference>
<dbReference type="InterPro" id="IPR020843">
    <property type="entry name" value="ER"/>
</dbReference>
<dbReference type="GO" id="GO:0031177">
    <property type="term" value="F:phosphopantetheine binding"/>
    <property type="evidence" value="ECO:0007669"/>
    <property type="project" value="InterPro"/>
</dbReference>
<feature type="region of interest" description="C-terminal hotdog fold" evidence="6">
    <location>
        <begin position="1086"/>
        <end position="1237"/>
    </location>
</feature>
<dbReference type="Gene3D" id="3.10.129.110">
    <property type="entry name" value="Polyketide synthase dehydratase"/>
    <property type="match status" value="1"/>
</dbReference>
<evidence type="ECO:0000256" key="7">
    <source>
        <dbReference type="SAM" id="MobiDB-lite"/>
    </source>
</evidence>
<evidence type="ECO:0000259" key="10">
    <source>
        <dbReference type="PROSITE" id="PS52019"/>
    </source>
</evidence>
<keyword evidence="2" id="KW-0597">Phosphoprotein</keyword>
<dbReference type="InterPro" id="IPR016036">
    <property type="entry name" value="Malonyl_transacylase_ACP-bd"/>
</dbReference>
<dbReference type="InterPro" id="IPR020841">
    <property type="entry name" value="PKS_Beta-ketoAc_synthase_dom"/>
</dbReference>
<dbReference type="InterPro" id="IPR006162">
    <property type="entry name" value="Ppantetheine_attach_site"/>
</dbReference>
<dbReference type="InterPro" id="IPR049551">
    <property type="entry name" value="PKS_DH_C"/>
</dbReference>
<dbReference type="RefSeq" id="WP_085325406.1">
    <property type="nucleotide sequence ID" value="NZ_NCXP01000014.1"/>
</dbReference>
<feature type="domain" description="Ketosynthase family 3 (KS3)" evidence="9">
    <location>
        <begin position="34"/>
        <end position="462"/>
    </location>
</feature>
<dbReference type="InterPro" id="IPR013154">
    <property type="entry name" value="ADH-like_N"/>
</dbReference>
<dbReference type="GO" id="GO:0005886">
    <property type="term" value="C:plasma membrane"/>
    <property type="evidence" value="ECO:0007669"/>
    <property type="project" value="TreeGrafter"/>
</dbReference>
<dbReference type="Gene3D" id="3.90.180.10">
    <property type="entry name" value="Medium-chain alcohol dehydrogenases, catalytic domain"/>
    <property type="match status" value="1"/>
</dbReference>
<dbReference type="InterPro" id="IPR049900">
    <property type="entry name" value="PKS_mFAS_DH"/>
</dbReference>
<feature type="active site" description="Proton acceptor; for dehydratase activity" evidence="6">
    <location>
        <position position="970"/>
    </location>
</feature>
<evidence type="ECO:0000313" key="12">
    <source>
        <dbReference type="Proteomes" id="UP000193247"/>
    </source>
</evidence>
<evidence type="ECO:0000256" key="6">
    <source>
        <dbReference type="PROSITE-ProRule" id="PRU01363"/>
    </source>
</evidence>
<dbReference type="InterPro" id="IPR016039">
    <property type="entry name" value="Thiolase-like"/>
</dbReference>
<dbReference type="GO" id="GO:0004312">
    <property type="term" value="F:fatty acid synthase activity"/>
    <property type="evidence" value="ECO:0007669"/>
    <property type="project" value="TreeGrafter"/>
</dbReference>